<comment type="caution">
    <text evidence="1">The sequence shown here is derived from an EMBL/GenBank/DDBJ whole genome shotgun (WGS) entry which is preliminary data.</text>
</comment>
<accession>A0ABV3VYF5</accession>
<protein>
    <submittedName>
        <fullName evidence="1">TniB family NTP-binding protein</fullName>
    </submittedName>
</protein>
<dbReference type="SUPFAM" id="SSF52540">
    <property type="entry name" value="P-loop containing nucleoside triphosphate hydrolases"/>
    <property type="match status" value="1"/>
</dbReference>
<reference evidence="1 2" key="1">
    <citation type="submission" date="2024-07" db="EMBL/GenBank/DDBJ databases">
        <title>Characterization of a bacterium isolated from hydrolysated instant sea cucumber by whole-genome sequencing and metabolomics.</title>
        <authorList>
            <person name="Luo X."/>
            <person name="Zhang Z."/>
            <person name="Zheng Z."/>
            <person name="Zhang W."/>
            <person name="Ming T."/>
            <person name="Jiao L."/>
            <person name="Su X."/>
            <person name="Kong F."/>
            <person name="Xu J."/>
        </authorList>
    </citation>
    <scope>NUCLEOTIDE SEQUENCE [LARGE SCALE GENOMIC DNA]</scope>
    <source>
        <strain evidence="1 2">XL-2024</strain>
    </source>
</reference>
<dbReference type="InterPro" id="IPR027417">
    <property type="entry name" value="P-loop_NTPase"/>
</dbReference>
<organism evidence="1 2">
    <name type="scientific">Lysinibacillus xylanilyticus</name>
    <dbReference type="NCBI Taxonomy" id="582475"/>
    <lineage>
        <taxon>Bacteria</taxon>
        <taxon>Bacillati</taxon>
        <taxon>Bacillota</taxon>
        <taxon>Bacilli</taxon>
        <taxon>Bacillales</taxon>
        <taxon>Bacillaceae</taxon>
        <taxon>Lysinibacillus</taxon>
    </lineage>
</organism>
<dbReference type="RefSeq" id="WP_368636801.1">
    <property type="nucleotide sequence ID" value="NZ_JBFRHK010000007.1"/>
</dbReference>
<gene>
    <name evidence="1" type="ORF">AB1300_12490</name>
</gene>
<dbReference type="Pfam" id="PF05621">
    <property type="entry name" value="TniB"/>
    <property type="match status" value="1"/>
</dbReference>
<evidence type="ECO:0000313" key="2">
    <source>
        <dbReference type="Proteomes" id="UP001558534"/>
    </source>
</evidence>
<dbReference type="EMBL" id="JBFRHK010000007">
    <property type="protein sequence ID" value="MEX3745952.1"/>
    <property type="molecule type" value="Genomic_DNA"/>
</dbReference>
<sequence length="296" mass="33781">MTVETSSTLLSKEERLKKIDVLRIMHPDFKKAIELIRMCHKSKFNYSEPQCLLITGSYGTGKSTIMDMYVQQHQKIMPLEKTTKVAILSGSIPSPTTINTFLEAMLNHLGDPYPVKGTIGNKQHRLVKLIIDCEVELLILDEFQHFVHKENQKINHNVADCFKSIINATKIPVVLLGIDDSENVLKDNGQLKRRFSFRHHLSGFSCKNPRAMDQFRILLDQIDKHLPFKKLAGLKEHGMWEKFDKATDGNMNALMKLIRTAAVFAVEADQEVLTQKNFSKAFELHSFIMGGKNPFN</sequence>
<evidence type="ECO:0000313" key="1">
    <source>
        <dbReference type="EMBL" id="MEX3745952.1"/>
    </source>
</evidence>
<dbReference type="Gene3D" id="3.40.50.300">
    <property type="entry name" value="P-loop containing nucleotide triphosphate hydrolases"/>
    <property type="match status" value="1"/>
</dbReference>
<name>A0ABV3VYF5_9BACI</name>
<dbReference type="Proteomes" id="UP001558534">
    <property type="component" value="Unassembled WGS sequence"/>
</dbReference>
<dbReference type="InterPro" id="IPR008868">
    <property type="entry name" value="TniB"/>
</dbReference>
<proteinExistence type="predicted"/>
<keyword evidence="2" id="KW-1185">Reference proteome</keyword>